<dbReference type="GO" id="GO:0022857">
    <property type="term" value="F:transmembrane transporter activity"/>
    <property type="evidence" value="ECO:0007669"/>
    <property type="project" value="InterPro"/>
</dbReference>
<feature type="transmembrane region" description="Helical" evidence="7">
    <location>
        <begin position="408"/>
        <end position="428"/>
    </location>
</feature>
<evidence type="ECO:0000256" key="7">
    <source>
        <dbReference type="SAM" id="Phobius"/>
    </source>
</evidence>
<feature type="transmembrane region" description="Helical" evidence="7">
    <location>
        <begin position="92"/>
        <end position="112"/>
    </location>
</feature>
<dbReference type="SUPFAM" id="SSF69593">
    <property type="entry name" value="Glycerol-3-phosphate (1)-acyltransferase"/>
    <property type="match status" value="1"/>
</dbReference>
<evidence type="ECO:0000256" key="3">
    <source>
        <dbReference type="ARBA" id="ARBA00022475"/>
    </source>
</evidence>
<dbReference type="InterPro" id="IPR002123">
    <property type="entry name" value="Plipid/glycerol_acylTrfase"/>
</dbReference>
<evidence type="ECO:0000256" key="5">
    <source>
        <dbReference type="ARBA" id="ARBA00022989"/>
    </source>
</evidence>
<evidence type="ECO:0000313" key="10">
    <source>
        <dbReference type="Proteomes" id="UP000253740"/>
    </source>
</evidence>
<keyword evidence="3" id="KW-1003">Cell membrane</keyword>
<keyword evidence="6 7" id="KW-0472">Membrane</keyword>
<name>A0A0K8QLL8_9GAMM</name>
<accession>A0A0K8QLL8</accession>
<feature type="transmembrane region" description="Helical" evidence="7">
    <location>
        <begin position="60"/>
        <end position="80"/>
    </location>
</feature>
<dbReference type="Proteomes" id="UP000253740">
    <property type="component" value="Unassembled WGS sequence"/>
</dbReference>
<comment type="subcellular location">
    <subcellularLocation>
        <location evidence="1">Cell membrane</location>
        <topology evidence="1">Multi-pass membrane protein</topology>
    </subcellularLocation>
</comment>
<evidence type="ECO:0000256" key="6">
    <source>
        <dbReference type="ARBA" id="ARBA00023136"/>
    </source>
</evidence>
<feature type="transmembrane region" description="Helical" evidence="7">
    <location>
        <begin position="345"/>
        <end position="367"/>
    </location>
</feature>
<dbReference type="GO" id="GO:0016746">
    <property type="term" value="F:acyltransferase activity"/>
    <property type="evidence" value="ECO:0007669"/>
    <property type="project" value="UniProtKB-KW"/>
</dbReference>
<evidence type="ECO:0000313" key="9">
    <source>
        <dbReference type="EMBL" id="GAP65758.1"/>
    </source>
</evidence>
<feature type="transmembrane region" description="Helical" evidence="7">
    <location>
        <begin position="271"/>
        <end position="291"/>
    </location>
</feature>
<keyword evidence="9" id="KW-0808">Transferase</keyword>
<dbReference type="AlphaFoldDB" id="A0A0K8QLL8"/>
<sequence>MLGLRDREGPMNQFTLLRTRRFAPFFATQALGAFNDNAFRYATLLLVAFQMGLSTQQVNLYSNLGLALFILPFFLFSASAGQLAEKFEKTRLIRYVKLFEIGAMALAAVGFYTHGVALLLAVLFLMGLHSTVFGPIKYAILPQALRQDELIGGNGMVEMGTSLAILTGQIAGGAAIMQHPRGELYASLLVLAVALGGWLASRAIPPAPATAPELRFDPNPWRQTVQALRFVRKRSTVFHAVLGISWFWFFGGIFTAQLPNYTKLHLGGDESVSILVLTLFSVGIGIGSLLCEKLSGRRVEIGLVPFGSIGLTAFGVDLFFARPDAPPASGLDWLAFLAAPGNPRVALDLALIGLFAGFYIVPLFALVQARTDKSELSRVIAGNNVLNALFIVVAALFGLGMLSLGVTIPRLFLIVALMNAAVAFYIYALTPEFLMRFLTWIIVNTLYRIRSDGLERIPEEGPALLVCNHVSYMDALIIMGSVRRPVRFVMYYKIFDVPLLRFIFRTARAIPIAGGKEDPQLLARAFAEVDAALAAGELVCVFPEGGLTRDGEIAPFRPGVEKMLARRPVPVVPLALRGLWGSIFSRRDSALRRMRLPRRFWSRIALAAGMPLPPTSSAAQMESSVRALRGAWA</sequence>
<dbReference type="CDD" id="cd06173">
    <property type="entry name" value="MFS_MefA_like"/>
    <property type="match status" value="1"/>
</dbReference>
<dbReference type="PANTHER" id="PTHR43266:SF2">
    <property type="entry name" value="MAJOR FACILITATOR SUPERFAMILY (MFS) PROFILE DOMAIN-CONTAINING PROTEIN"/>
    <property type="match status" value="1"/>
</dbReference>
<keyword evidence="2" id="KW-0813">Transport</keyword>
<dbReference type="STRING" id="1475481.GCA_000953855_01069"/>
<feature type="transmembrane region" description="Helical" evidence="7">
    <location>
        <begin position="303"/>
        <end position="321"/>
    </location>
</feature>
<reference evidence="9" key="1">
    <citation type="submission" date="2015-08" db="EMBL/GenBank/DDBJ databases">
        <title>Complete DNA Sequence of Pseudomonas syringae pv. actinidiae, the Causal Agent of Kiwifruit Canker Disease.</title>
        <authorList>
            <person name="Rikkerink E.H.A."/>
            <person name="Fineran P.C."/>
        </authorList>
    </citation>
    <scope>NUCLEOTIDE SEQUENCE</scope>
    <source>
        <strain evidence="9">SkMP5</strain>
    </source>
</reference>
<dbReference type="Pfam" id="PF07690">
    <property type="entry name" value="MFS_1"/>
    <property type="match status" value="1"/>
</dbReference>
<feature type="transmembrane region" description="Helical" evidence="7">
    <location>
        <begin position="237"/>
        <end position="259"/>
    </location>
</feature>
<dbReference type="InterPro" id="IPR011701">
    <property type="entry name" value="MFS"/>
</dbReference>
<feature type="domain" description="Phospholipid/glycerol acyltransferase" evidence="8">
    <location>
        <begin position="463"/>
        <end position="579"/>
    </location>
</feature>
<keyword evidence="10" id="KW-1185">Reference proteome</keyword>
<evidence type="ECO:0000256" key="1">
    <source>
        <dbReference type="ARBA" id="ARBA00004651"/>
    </source>
</evidence>
<dbReference type="InterPro" id="IPR036259">
    <property type="entry name" value="MFS_trans_sf"/>
</dbReference>
<evidence type="ECO:0000256" key="2">
    <source>
        <dbReference type="ARBA" id="ARBA00022448"/>
    </source>
</evidence>
<dbReference type="EMBL" id="DF970175">
    <property type="protein sequence ID" value="GAP65758.1"/>
    <property type="molecule type" value="Genomic_DNA"/>
</dbReference>
<evidence type="ECO:0000259" key="8">
    <source>
        <dbReference type="SMART" id="SM00563"/>
    </source>
</evidence>
<dbReference type="GO" id="GO:0005886">
    <property type="term" value="C:plasma membrane"/>
    <property type="evidence" value="ECO:0007669"/>
    <property type="project" value="UniProtKB-SubCell"/>
</dbReference>
<dbReference type="SUPFAM" id="SSF103473">
    <property type="entry name" value="MFS general substrate transporter"/>
    <property type="match status" value="1"/>
</dbReference>
<dbReference type="Gene3D" id="1.20.1250.20">
    <property type="entry name" value="MFS general substrate transporter like domains"/>
    <property type="match status" value="1"/>
</dbReference>
<dbReference type="CDD" id="cd07989">
    <property type="entry name" value="LPLAT_AGPAT-like"/>
    <property type="match status" value="1"/>
</dbReference>
<keyword evidence="5 7" id="KW-1133">Transmembrane helix</keyword>
<proteinExistence type="predicted"/>
<evidence type="ECO:0000256" key="4">
    <source>
        <dbReference type="ARBA" id="ARBA00022692"/>
    </source>
</evidence>
<dbReference type="Pfam" id="PF01553">
    <property type="entry name" value="Acyltransferase"/>
    <property type="match status" value="1"/>
</dbReference>
<protein>
    <submittedName>
        <fullName evidence="9">1-acyl-sn-glycerol-3-phosphate acyltransferase</fullName>
    </submittedName>
</protein>
<gene>
    <name evidence="9" type="ORF">MBSD_n1049</name>
</gene>
<dbReference type="PANTHER" id="PTHR43266">
    <property type="entry name" value="MACROLIDE-EFFLUX PROTEIN"/>
    <property type="match status" value="1"/>
</dbReference>
<organism evidence="9">
    <name type="scientific">Mizugakiibacter sediminis</name>
    <dbReference type="NCBI Taxonomy" id="1475481"/>
    <lineage>
        <taxon>Bacteria</taxon>
        <taxon>Pseudomonadati</taxon>
        <taxon>Pseudomonadota</taxon>
        <taxon>Gammaproteobacteria</taxon>
        <taxon>Lysobacterales</taxon>
        <taxon>Rhodanobacteraceae</taxon>
        <taxon>Mizugakiibacter</taxon>
    </lineage>
</organism>
<keyword evidence="9" id="KW-0012">Acyltransferase</keyword>
<keyword evidence="4 7" id="KW-0812">Transmembrane</keyword>
<dbReference type="SMART" id="SM00563">
    <property type="entry name" value="PlsC"/>
    <property type="match status" value="1"/>
</dbReference>
<feature type="transmembrane region" description="Helical" evidence="7">
    <location>
        <begin position="379"/>
        <end position="402"/>
    </location>
</feature>